<proteinExistence type="predicted"/>
<evidence type="ECO:0000313" key="4">
    <source>
        <dbReference type="Proteomes" id="UP000494040"/>
    </source>
</evidence>
<evidence type="ECO:0000259" key="2">
    <source>
        <dbReference type="Pfam" id="PF13843"/>
    </source>
</evidence>
<sequence length="181" mass="20733">MDKKMYDFSNPNDVAEIRKLLEDDASDDPELVEENTGEQQKPEVITFYNTTKGGVDTADQMCTFSVSRNTRRWPMVIFFACLNVAGINSQVISIANKLEPLKRRIFLKTLSHQLTIGQLARRSLNTSGMPTHLQSRLKRFLPQEKPENTPTLPPKRRKCGMCMAETGFRRMTNYECKNCLP</sequence>
<keyword evidence="1" id="KW-0472">Membrane</keyword>
<dbReference type="InterPro" id="IPR029526">
    <property type="entry name" value="PGBD"/>
</dbReference>
<dbReference type="OMA" id="YECKNCL"/>
<reference evidence="3" key="1">
    <citation type="submission" date="2022-01" db="UniProtKB">
        <authorList>
            <consortium name="EnsemblMetazoa"/>
        </authorList>
    </citation>
    <scope>IDENTIFICATION</scope>
</reference>
<dbReference type="KEGG" id="clec:112127978"/>
<feature type="transmembrane region" description="Helical" evidence="1">
    <location>
        <begin position="73"/>
        <end position="95"/>
    </location>
</feature>
<keyword evidence="1" id="KW-1133">Transmembrane helix</keyword>
<name>A0A8I6SR96_CIMLE</name>
<evidence type="ECO:0000313" key="3">
    <source>
        <dbReference type="EnsemblMetazoa" id="XP_024085442.1"/>
    </source>
</evidence>
<feature type="domain" description="PiggyBac transposable element-derived protein" evidence="2">
    <location>
        <begin position="33"/>
        <end position="89"/>
    </location>
</feature>
<evidence type="ECO:0000256" key="1">
    <source>
        <dbReference type="SAM" id="Phobius"/>
    </source>
</evidence>
<dbReference type="RefSeq" id="XP_024085442.1">
    <property type="nucleotide sequence ID" value="XM_024229674.1"/>
</dbReference>
<accession>A0A8I6SR96</accession>
<dbReference type="AlphaFoldDB" id="A0A8I6SR96"/>
<dbReference type="EnsemblMetazoa" id="XM_024229674.1">
    <property type="protein sequence ID" value="XP_024085442.1"/>
    <property type="gene ID" value="LOC112127978"/>
</dbReference>
<dbReference type="Pfam" id="PF13843">
    <property type="entry name" value="DDE_Tnp_1_7"/>
    <property type="match status" value="1"/>
</dbReference>
<protein>
    <recommendedName>
        <fullName evidence="2">PiggyBac transposable element-derived protein domain-containing protein</fullName>
    </recommendedName>
</protein>
<dbReference type="GeneID" id="112127978"/>
<keyword evidence="4" id="KW-1185">Reference proteome</keyword>
<dbReference type="OrthoDB" id="6586816at2759"/>
<organism evidence="3 4">
    <name type="scientific">Cimex lectularius</name>
    <name type="common">Bed bug</name>
    <name type="synonym">Acanthia lectularia</name>
    <dbReference type="NCBI Taxonomy" id="79782"/>
    <lineage>
        <taxon>Eukaryota</taxon>
        <taxon>Metazoa</taxon>
        <taxon>Ecdysozoa</taxon>
        <taxon>Arthropoda</taxon>
        <taxon>Hexapoda</taxon>
        <taxon>Insecta</taxon>
        <taxon>Pterygota</taxon>
        <taxon>Neoptera</taxon>
        <taxon>Paraneoptera</taxon>
        <taxon>Hemiptera</taxon>
        <taxon>Heteroptera</taxon>
        <taxon>Panheteroptera</taxon>
        <taxon>Cimicomorpha</taxon>
        <taxon>Cimicidae</taxon>
        <taxon>Cimex</taxon>
    </lineage>
</organism>
<keyword evidence="1" id="KW-0812">Transmembrane</keyword>
<dbReference type="PANTHER" id="PTHR46599:SF6">
    <property type="entry name" value="DUAL SPECIFICITY PHOSPHATASE 26"/>
    <property type="match status" value="1"/>
</dbReference>
<dbReference type="PANTHER" id="PTHR46599">
    <property type="entry name" value="PIGGYBAC TRANSPOSABLE ELEMENT-DERIVED PROTEIN 4"/>
    <property type="match status" value="1"/>
</dbReference>
<dbReference type="Proteomes" id="UP000494040">
    <property type="component" value="Unassembled WGS sequence"/>
</dbReference>